<reference evidence="5" key="1">
    <citation type="journal article" date="2019" name="Int. J. Syst. Evol. Microbiol.">
        <title>The Global Catalogue of Microorganisms (GCM) 10K type strain sequencing project: providing services to taxonomists for standard genome sequencing and annotation.</title>
        <authorList>
            <consortium name="The Broad Institute Genomics Platform"/>
            <consortium name="The Broad Institute Genome Sequencing Center for Infectious Disease"/>
            <person name="Wu L."/>
            <person name="Ma J."/>
        </authorList>
    </citation>
    <scope>NUCLEOTIDE SEQUENCE [LARGE SCALE GENOMIC DNA]</scope>
    <source>
        <strain evidence="5">JCM 13006</strain>
    </source>
</reference>
<dbReference type="PANTHER" id="PTHR39339">
    <property type="entry name" value="SLR1444 PROTEIN"/>
    <property type="match status" value="1"/>
</dbReference>
<sequence length="542" mass="59303">MGARRLTPCRPAHTGSSAPSIRTIRTGRCGQTPGVATEHQETERSYDGALRTPLAADGLPGAASVRREPVVRLDAVYFDTPDLRLLRRGVTLRRRTGGHDAGWHLKTPAPDGSRTETRLPADAGERDGPPEELLARAAIHARGGRLDAVAHLRTRREPTLLLDEDGRTLAEIVRDTVSAEQLGGTGSTGDPATRPVDWTETEVELGEAGPELLDAVEERLLADGLRPSDSPTKLGRALKARLDAIPGGAGSAPPPGPDTCDSVGDYLTAYLRSHIAALESLDAAVRLDEPDSVHRMRVHIRRLRSVLAAHRRFLRRDAVEDVDKELRRLGRILGRARDAEVMGEQLATAASDLPGDLRPRATRRLLETVFRDRYASAWRAAVEAMERPRYFALVDALEDLAADPPLRGRARRGRKQARKVMEKQRKRVVKRLRPALAQPAGHDRDVALHRARKAAKRARYAAESSEPLLKKRARRQAKHAKRIHKALGDHQDAAVGETTLHEVAAQAPPDIAFALGVLRSRQRAGEESQLSEAAKAGRKLGL</sequence>
<keyword evidence="5" id="KW-1185">Reference proteome</keyword>
<feature type="domain" description="CYTH" evidence="2">
    <location>
        <begin position="39"/>
        <end position="244"/>
    </location>
</feature>
<feature type="region of interest" description="Disordered" evidence="1">
    <location>
        <begin position="1"/>
        <end position="20"/>
    </location>
</feature>
<dbReference type="InterPro" id="IPR007899">
    <property type="entry name" value="CHAD_dom"/>
</dbReference>
<proteinExistence type="predicted"/>
<evidence type="ECO:0000259" key="3">
    <source>
        <dbReference type="PROSITE" id="PS51708"/>
    </source>
</evidence>
<accession>A0ABP9DA76</accession>
<dbReference type="PROSITE" id="PS51708">
    <property type="entry name" value="CHAD"/>
    <property type="match status" value="1"/>
</dbReference>
<dbReference type="InterPro" id="IPR038186">
    <property type="entry name" value="CHAD_dom_sf"/>
</dbReference>
<feature type="region of interest" description="Disordered" evidence="1">
    <location>
        <begin position="97"/>
        <end position="129"/>
    </location>
</feature>
<dbReference type="Gene3D" id="2.40.320.10">
    <property type="entry name" value="Hypothetical Protein Pfu-838710-001"/>
    <property type="match status" value="1"/>
</dbReference>
<evidence type="ECO:0000313" key="5">
    <source>
        <dbReference type="Proteomes" id="UP001501752"/>
    </source>
</evidence>
<dbReference type="EMBL" id="BAABIS010000001">
    <property type="protein sequence ID" value="GAA4837009.1"/>
    <property type="molecule type" value="Genomic_DNA"/>
</dbReference>
<protein>
    <submittedName>
        <fullName evidence="4">CYTH and CHAD domain-containing protein</fullName>
    </submittedName>
</protein>
<feature type="domain" description="CHAD" evidence="3">
    <location>
        <begin position="260"/>
        <end position="542"/>
    </location>
</feature>
<dbReference type="SMART" id="SM01118">
    <property type="entry name" value="CYTH"/>
    <property type="match status" value="1"/>
</dbReference>
<dbReference type="Gene3D" id="1.40.20.10">
    <property type="entry name" value="CHAD domain"/>
    <property type="match status" value="1"/>
</dbReference>
<dbReference type="InterPro" id="IPR033469">
    <property type="entry name" value="CYTH-like_dom_sf"/>
</dbReference>
<dbReference type="CDD" id="cd07374">
    <property type="entry name" value="CYTH-like_Pase"/>
    <property type="match status" value="1"/>
</dbReference>
<dbReference type="PANTHER" id="PTHR39339:SF1">
    <property type="entry name" value="CHAD DOMAIN-CONTAINING PROTEIN"/>
    <property type="match status" value="1"/>
</dbReference>
<dbReference type="Pfam" id="PF01928">
    <property type="entry name" value="CYTH"/>
    <property type="match status" value="1"/>
</dbReference>
<dbReference type="PROSITE" id="PS51707">
    <property type="entry name" value="CYTH"/>
    <property type="match status" value="1"/>
</dbReference>
<evidence type="ECO:0000259" key="2">
    <source>
        <dbReference type="PROSITE" id="PS51707"/>
    </source>
</evidence>
<dbReference type="Pfam" id="PF05235">
    <property type="entry name" value="CHAD"/>
    <property type="match status" value="1"/>
</dbReference>
<evidence type="ECO:0000256" key="1">
    <source>
        <dbReference type="SAM" id="MobiDB-lite"/>
    </source>
</evidence>
<dbReference type="SMART" id="SM00880">
    <property type="entry name" value="CHAD"/>
    <property type="match status" value="1"/>
</dbReference>
<evidence type="ECO:0000313" key="4">
    <source>
        <dbReference type="EMBL" id="GAA4837009.1"/>
    </source>
</evidence>
<name>A0ABP9DA76_9ACTN</name>
<feature type="compositionally biased region" description="Basic and acidic residues" evidence="1">
    <location>
        <begin position="113"/>
        <end position="129"/>
    </location>
</feature>
<dbReference type="InterPro" id="IPR023577">
    <property type="entry name" value="CYTH_domain"/>
</dbReference>
<dbReference type="Proteomes" id="UP001501752">
    <property type="component" value="Unassembled WGS sequence"/>
</dbReference>
<gene>
    <name evidence="4" type="ORF">GCM10023235_09980</name>
</gene>
<feature type="region of interest" description="Disordered" evidence="1">
    <location>
        <begin position="452"/>
        <end position="478"/>
    </location>
</feature>
<dbReference type="SUPFAM" id="SSF55154">
    <property type="entry name" value="CYTH-like phosphatases"/>
    <property type="match status" value="1"/>
</dbReference>
<comment type="caution">
    <text evidence="4">The sequence shown here is derived from an EMBL/GenBank/DDBJ whole genome shotgun (WGS) entry which is preliminary data.</text>
</comment>
<organism evidence="4 5">
    <name type="scientific">Kitasatospora terrestris</name>
    <dbReference type="NCBI Taxonomy" id="258051"/>
    <lineage>
        <taxon>Bacteria</taxon>
        <taxon>Bacillati</taxon>
        <taxon>Actinomycetota</taxon>
        <taxon>Actinomycetes</taxon>
        <taxon>Kitasatosporales</taxon>
        <taxon>Streptomycetaceae</taxon>
        <taxon>Kitasatospora</taxon>
    </lineage>
</organism>